<reference evidence="3" key="1">
    <citation type="submission" date="2015-05" db="EMBL/GenBank/DDBJ databases">
        <title>Permanent draft genome of Rhodopirellula islandicus K833.</title>
        <authorList>
            <person name="Kizina J."/>
            <person name="Richter M."/>
            <person name="Glockner F.O."/>
            <person name="Harder J."/>
        </authorList>
    </citation>
    <scope>NUCLEOTIDE SEQUENCE [LARGE SCALE GENOMIC DNA]</scope>
    <source>
        <strain evidence="3">K833</strain>
    </source>
</reference>
<evidence type="ECO:0000256" key="1">
    <source>
        <dbReference type="ARBA" id="ARBA00023115"/>
    </source>
</evidence>
<proteinExistence type="predicted"/>
<feature type="transmembrane region" description="Helical" evidence="2">
    <location>
        <begin position="389"/>
        <end position="411"/>
    </location>
</feature>
<dbReference type="Proteomes" id="UP000036367">
    <property type="component" value="Unassembled WGS sequence"/>
</dbReference>
<dbReference type="NCBIfam" id="NF037959">
    <property type="entry name" value="MFS_SpdSyn"/>
    <property type="match status" value="1"/>
</dbReference>
<dbReference type="AlphaFoldDB" id="A0A0J1EEM6"/>
<feature type="transmembrane region" description="Helical" evidence="2">
    <location>
        <begin position="423"/>
        <end position="441"/>
    </location>
</feature>
<feature type="transmembrane region" description="Helical" evidence="2">
    <location>
        <begin position="331"/>
        <end position="349"/>
    </location>
</feature>
<protein>
    <submittedName>
        <fullName evidence="3">Membrane protein</fullName>
    </submittedName>
</protein>
<evidence type="ECO:0000256" key="2">
    <source>
        <dbReference type="SAM" id="Phobius"/>
    </source>
</evidence>
<feature type="transmembrane region" description="Helical" evidence="2">
    <location>
        <begin position="269"/>
        <end position="289"/>
    </location>
</feature>
<keyword evidence="2" id="KW-0472">Membrane</keyword>
<feature type="transmembrane region" description="Helical" evidence="2">
    <location>
        <begin position="58"/>
        <end position="78"/>
    </location>
</feature>
<dbReference type="PANTHER" id="PTHR43317:SF1">
    <property type="entry name" value="THERMOSPERMINE SYNTHASE ACAULIS5"/>
    <property type="match status" value="1"/>
</dbReference>
<feature type="transmembrane region" description="Helical" evidence="2">
    <location>
        <begin position="301"/>
        <end position="319"/>
    </location>
</feature>
<organism evidence="3 4">
    <name type="scientific">Rhodopirellula islandica</name>
    <dbReference type="NCBI Taxonomy" id="595434"/>
    <lineage>
        <taxon>Bacteria</taxon>
        <taxon>Pseudomonadati</taxon>
        <taxon>Planctomycetota</taxon>
        <taxon>Planctomycetia</taxon>
        <taxon>Pirellulales</taxon>
        <taxon>Pirellulaceae</taxon>
        <taxon>Rhodopirellula</taxon>
    </lineage>
</organism>
<dbReference type="PATRIC" id="fig|595434.4.peg.3706"/>
<accession>A0A0J1EEM6</accession>
<dbReference type="PANTHER" id="PTHR43317">
    <property type="entry name" value="THERMOSPERMINE SYNTHASE ACAULIS5"/>
    <property type="match status" value="1"/>
</dbReference>
<dbReference type="OrthoDB" id="9761985at2"/>
<keyword evidence="2" id="KW-0812">Transmembrane</keyword>
<dbReference type="EMBL" id="LECT01000030">
    <property type="protein sequence ID" value="KLU03939.1"/>
    <property type="molecule type" value="Genomic_DNA"/>
</dbReference>
<feature type="transmembrane region" description="Helical" evidence="2">
    <location>
        <begin position="85"/>
        <end position="106"/>
    </location>
</feature>
<sequence length="708" mass="78083">MPSCTSDVSGSTSSSATVSKQTTSWFVFAGATLLGAFLVFQVQPVISKCVLPWFGGTPAVWTTCLLFFQVLLFAGYLYAHCLRRFLPPAMQGVVHLVLLCAAAWSLPIAPSDAWKPVGTEDPTWALLWLLTAHVALPYFVLSSTGPLVQAWLSYENQSNSVYRLYALSNAGSLVALLSYPFVVEPLLSIEQQSVFWSLAFYAFVIVDGWLAISLLRRRKSHSEASNETVVATESVSAKLRLADWSVWVGLPALASVMLLVVTSHVCQDIAVMPFLWVLPLSLYLLSFIISFDSPTWYRPKLISAFTGLAFVAIQLKGWFPGGWQMPVEALSYLVVLFGVCLLCHGETAARKPATQRLTQYYALISLGGAMGGILVALICPLVFQDYRELPIAMSLSIGVVAITFLASRSWLTMTCDWKMSKGITGLIVAIIGFTAVVTTMTNRTDTIDQRRNFFGVLRVENDAERIQLVHGNTVHGIQLHGPERMTPTSYFGHSSGVGRLIHAMQAESPEMRIGVIGLGCGVLAAYGREGDSMDMYEINPDVLAIAEEHFTFLSDCPATIEHHLGDGRLLLERHTDKQFDLLILDAFSSDAIPAHLLTLEAMQLYRERLAENGVLAVHVSNNHLDLVPLTHRLTQAIGLPSRLIQNNHRDQVYTRPSRWVIAADRGESFWESDFLSVAQKPDSSVVESAPLWTDQHHNLASVLIWPSL</sequence>
<dbReference type="STRING" id="595434.RISK_003908"/>
<feature type="transmembrane region" description="Helical" evidence="2">
    <location>
        <begin position="194"/>
        <end position="215"/>
    </location>
</feature>
<feature type="transmembrane region" description="Helical" evidence="2">
    <location>
        <begin position="164"/>
        <end position="182"/>
    </location>
</feature>
<evidence type="ECO:0000313" key="3">
    <source>
        <dbReference type="EMBL" id="KLU03939.1"/>
    </source>
</evidence>
<keyword evidence="4" id="KW-1185">Reference proteome</keyword>
<gene>
    <name evidence="3" type="ORF">RISK_003908</name>
</gene>
<comment type="caution">
    <text evidence="3">The sequence shown here is derived from an EMBL/GenBank/DDBJ whole genome shotgun (WGS) entry which is preliminary data.</text>
</comment>
<evidence type="ECO:0000313" key="4">
    <source>
        <dbReference type="Proteomes" id="UP000036367"/>
    </source>
</evidence>
<feature type="transmembrane region" description="Helical" evidence="2">
    <location>
        <begin position="361"/>
        <end position="383"/>
    </location>
</feature>
<dbReference type="Gene3D" id="3.40.50.150">
    <property type="entry name" value="Vaccinia Virus protein VP39"/>
    <property type="match status" value="1"/>
</dbReference>
<dbReference type="GO" id="GO:0006596">
    <property type="term" value="P:polyamine biosynthetic process"/>
    <property type="evidence" value="ECO:0007669"/>
    <property type="project" value="UniProtKB-KW"/>
</dbReference>
<feature type="transmembrane region" description="Helical" evidence="2">
    <location>
        <begin position="244"/>
        <end position="263"/>
    </location>
</feature>
<keyword evidence="2" id="KW-1133">Transmembrane helix</keyword>
<name>A0A0J1EEM6_RHOIS</name>
<dbReference type="CDD" id="cd02440">
    <property type="entry name" value="AdoMet_MTases"/>
    <property type="match status" value="1"/>
</dbReference>
<keyword evidence="1" id="KW-0620">Polyamine biosynthesis</keyword>
<dbReference type="InterPro" id="IPR029063">
    <property type="entry name" value="SAM-dependent_MTases_sf"/>
</dbReference>
<feature type="transmembrane region" description="Helical" evidence="2">
    <location>
        <begin position="126"/>
        <end position="152"/>
    </location>
</feature>
<dbReference type="SUPFAM" id="SSF53335">
    <property type="entry name" value="S-adenosyl-L-methionine-dependent methyltransferases"/>
    <property type="match status" value="1"/>
</dbReference>
<dbReference type="RefSeq" id="WP_047815282.1">
    <property type="nucleotide sequence ID" value="NZ_LECT01000030.1"/>
</dbReference>
<feature type="transmembrane region" description="Helical" evidence="2">
    <location>
        <begin position="25"/>
        <end position="46"/>
    </location>
</feature>